<dbReference type="EC" id="5.3.3.2" evidence="3 10"/>
<dbReference type="InterPro" id="IPR056375">
    <property type="entry name" value="Idi_bact"/>
</dbReference>
<feature type="active site" evidence="10 11">
    <location>
        <position position="68"/>
    </location>
</feature>
<dbReference type="NCBIfam" id="NF002995">
    <property type="entry name" value="PRK03759.1"/>
    <property type="match status" value="1"/>
</dbReference>
<dbReference type="GO" id="GO:0050992">
    <property type="term" value="P:dimethylallyl diphosphate biosynthetic process"/>
    <property type="evidence" value="ECO:0007669"/>
    <property type="project" value="UniProtKB-UniRule"/>
</dbReference>
<comment type="caution">
    <text evidence="13">The sequence shown here is derived from an EMBL/GenBank/DDBJ whole genome shotgun (WGS) entry which is preliminary data.</text>
</comment>
<proteinExistence type="inferred from homology"/>
<dbReference type="PIRSF" id="PIRSF018427">
    <property type="entry name" value="Isopntndiph_ism"/>
    <property type="match status" value="1"/>
</dbReference>
<dbReference type="RefSeq" id="WP_037440211.1">
    <property type="nucleotide sequence ID" value="NZ_JPEO01000002.1"/>
</dbReference>
<dbReference type="GO" id="GO:0008299">
    <property type="term" value="P:isoprenoid biosynthetic process"/>
    <property type="evidence" value="ECO:0007669"/>
    <property type="project" value="UniProtKB-UniRule"/>
</dbReference>
<feature type="binding site" evidence="10">
    <location>
        <position position="33"/>
    </location>
    <ligand>
        <name>Mn(2+)</name>
        <dbReference type="ChEBI" id="CHEBI:29035"/>
    </ligand>
</feature>
<dbReference type="EMBL" id="JPEO01000002">
    <property type="protein sequence ID" value="KFZ38794.1"/>
    <property type="molecule type" value="Genomic_DNA"/>
</dbReference>
<keyword evidence="7 10" id="KW-0464">Manganese</keyword>
<dbReference type="OrthoDB" id="9809458at2"/>
<dbReference type="InterPro" id="IPR015797">
    <property type="entry name" value="NUDIX_hydrolase-like_dom_sf"/>
</dbReference>
<dbReference type="PROSITE" id="PS51462">
    <property type="entry name" value="NUDIX"/>
    <property type="match status" value="1"/>
</dbReference>
<gene>
    <name evidence="10" type="primary">idi</name>
    <name evidence="13" type="ORF">HR45_05125</name>
</gene>
<protein>
    <recommendedName>
        <fullName evidence="3 10">Isopentenyl-diphosphate Delta-isomerase</fullName>
        <shortName evidence="10">IPP isomerase</shortName>
        <ecNumber evidence="3 10">5.3.3.2</ecNumber>
    </recommendedName>
    <alternativeName>
        <fullName evidence="10">IPP:DMAPP isomerase</fullName>
    </alternativeName>
    <alternativeName>
        <fullName evidence="10">Isopentenyl pyrophosphate isomerase</fullName>
    </alternativeName>
</protein>
<feature type="binding site" evidence="10">
    <location>
        <position position="26"/>
    </location>
    <ligand>
        <name>Mn(2+)</name>
        <dbReference type="ChEBI" id="CHEBI:29035"/>
    </ligand>
</feature>
<feature type="binding site" evidence="10">
    <location>
        <position position="115"/>
    </location>
    <ligand>
        <name>Mn(2+)</name>
        <dbReference type="ChEBI" id="CHEBI:29035"/>
    </ligand>
</feature>
<dbReference type="CDD" id="cd02885">
    <property type="entry name" value="NUDIX_IPP_Isomerase"/>
    <property type="match status" value="1"/>
</dbReference>
<evidence type="ECO:0000256" key="6">
    <source>
        <dbReference type="ARBA" id="ARBA00022842"/>
    </source>
</evidence>
<evidence type="ECO:0000256" key="3">
    <source>
        <dbReference type="ARBA" id="ARBA00012057"/>
    </source>
</evidence>
<feature type="domain" description="Nudix hydrolase" evidence="12">
    <location>
        <begin position="31"/>
        <end position="165"/>
    </location>
</feature>
<reference evidence="13 14" key="1">
    <citation type="submission" date="2014-06" db="EMBL/GenBank/DDBJ databases">
        <title>Shewanella sp. YQH10.</title>
        <authorList>
            <person name="Liu Y."/>
            <person name="Zeng R."/>
        </authorList>
    </citation>
    <scope>NUCLEOTIDE SEQUENCE [LARGE SCALE GENOMIC DNA]</scope>
    <source>
        <strain evidence="13 14">YQH10</strain>
    </source>
</reference>
<keyword evidence="6 10" id="KW-0460">Magnesium</keyword>
<evidence type="ECO:0000256" key="9">
    <source>
        <dbReference type="ARBA" id="ARBA00023235"/>
    </source>
</evidence>
<feature type="binding site" evidence="10">
    <location>
        <position position="70"/>
    </location>
    <ligand>
        <name>Mn(2+)</name>
        <dbReference type="ChEBI" id="CHEBI:29035"/>
    </ligand>
</feature>
<comment type="subcellular location">
    <subcellularLocation>
        <location evidence="10">Cytoplasm</location>
    </subcellularLocation>
</comment>
<name>A0A094JL64_9GAMM</name>
<evidence type="ECO:0000256" key="11">
    <source>
        <dbReference type="PIRSR" id="PIRSR018427-1"/>
    </source>
</evidence>
<dbReference type="eggNOG" id="COG1443">
    <property type="taxonomic scope" value="Bacteria"/>
</dbReference>
<keyword evidence="5 10" id="KW-0479">Metal-binding</keyword>
<evidence type="ECO:0000313" key="14">
    <source>
        <dbReference type="Proteomes" id="UP000029264"/>
    </source>
</evidence>
<feature type="binding site" evidence="10">
    <location>
        <position position="117"/>
    </location>
    <ligand>
        <name>Mn(2+)</name>
        <dbReference type="ChEBI" id="CHEBI:29035"/>
    </ligand>
</feature>
<dbReference type="InterPro" id="IPR011876">
    <property type="entry name" value="IsopentenylPP_isomerase_typ1"/>
</dbReference>
<keyword evidence="9 10" id="KW-0413">Isomerase</keyword>
<dbReference type="Pfam" id="PF00293">
    <property type="entry name" value="NUDIX"/>
    <property type="match status" value="1"/>
</dbReference>
<evidence type="ECO:0000313" key="13">
    <source>
        <dbReference type="EMBL" id="KFZ38794.1"/>
    </source>
</evidence>
<comment type="cofactor">
    <cofactor evidence="10">
        <name>Mn(2+)</name>
        <dbReference type="ChEBI" id="CHEBI:29035"/>
    </cofactor>
    <text evidence="10">Binds 1 Mn(2+) ion per subunit.</text>
</comment>
<comment type="pathway">
    <text evidence="1 10">Isoprenoid biosynthesis; dimethylallyl diphosphate biosynthesis; dimethylallyl diphosphate from isopentenyl diphosphate: step 1/1.</text>
</comment>
<dbReference type="InterPro" id="IPR000086">
    <property type="entry name" value="NUDIX_hydrolase_dom"/>
</dbReference>
<dbReference type="PANTHER" id="PTHR10885">
    <property type="entry name" value="ISOPENTENYL-DIPHOSPHATE DELTA-ISOMERASE"/>
    <property type="match status" value="1"/>
</dbReference>
<dbReference type="STRING" id="1515746.HR45_05125"/>
<comment type="function">
    <text evidence="10">Catalyzes the 1,3-allylic rearrangement of the homoallylic substrate isopentenyl (IPP) to its highly electrophilic allylic isomer, dimethylallyl diphosphate (DMAPP).</text>
</comment>
<dbReference type="PANTHER" id="PTHR10885:SF0">
    <property type="entry name" value="ISOPENTENYL-DIPHOSPHATE DELTA-ISOMERASE"/>
    <property type="match status" value="1"/>
</dbReference>
<sequence>MPPKELVVLLDDAFSPIGTADKATLHNHNTPLHLAFSCYVFNSQQQLLLTRRALHKIAWPGVWSNSFCGHPLPEEVFTAAVARRAGDELGLALQHIQPIFDEFSYYARDSNGIVEHEFCPIFAAQAAGEVNAVAAEVDQYQWVDFARLLQAVEHQAFLFSPWMVQQLLHPNIARGLKDYQAQI</sequence>
<dbReference type="AlphaFoldDB" id="A0A094JL64"/>
<keyword evidence="4 10" id="KW-0963">Cytoplasm</keyword>
<evidence type="ECO:0000256" key="8">
    <source>
        <dbReference type="ARBA" id="ARBA00023229"/>
    </source>
</evidence>
<evidence type="ECO:0000256" key="2">
    <source>
        <dbReference type="ARBA" id="ARBA00007579"/>
    </source>
</evidence>
<dbReference type="Gene3D" id="3.90.79.10">
    <property type="entry name" value="Nucleoside Triphosphate Pyrophosphohydrolase"/>
    <property type="match status" value="1"/>
</dbReference>
<comment type="cofactor">
    <cofactor evidence="10">
        <name>Mg(2+)</name>
        <dbReference type="ChEBI" id="CHEBI:18420"/>
    </cofactor>
    <text evidence="10">Binds 1 Mg(2+) ion per subunit. The magnesium ion binds only when substrate is bound.</text>
</comment>
<comment type="catalytic activity">
    <reaction evidence="10">
        <text>isopentenyl diphosphate = dimethylallyl diphosphate</text>
        <dbReference type="Rhea" id="RHEA:23284"/>
        <dbReference type="ChEBI" id="CHEBI:57623"/>
        <dbReference type="ChEBI" id="CHEBI:128769"/>
        <dbReference type="EC" id="5.3.3.2"/>
    </reaction>
</comment>
<organism evidence="13 14">
    <name type="scientific">Shewanella mangrovi</name>
    <dbReference type="NCBI Taxonomy" id="1515746"/>
    <lineage>
        <taxon>Bacteria</taxon>
        <taxon>Pseudomonadati</taxon>
        <taxon>Pseudomonadota</taxon>
        <taxon>Gammaproteobacteria</taxon>
        <taxon>Alteromonadales</taxon>
        <taxon>Shewanellaceae</taxon>
        <taxon>Shewanella</taxon>
    </lineage>
</organism>
<dbReference type="GO" id="GO:0004452">
    <property type="term" value="F:isopentenyl-diphosphate delta-isomerase activity"/>
    <property type="evidence" value="ECO:0007669"/>
    <property type="project" value="UniProtKB-UniRule"/>
</dbReference>
<evidence type="ECO:0000256" key="1">
    <source>
        <dbReference type="ARBA" id="ARBA00004826"/>
    </source>
</evidence>
<evidence type="ECO:0000256" key="7">
    <source>
        <dbReference type="ARBA" id="ARBA00023211"/>
    </source>
</evidence>
<evidence type="ECO:0000256" key="5">
    <source>
        <dbReference type="ARBA" id="ARBA00022723"/>
    </source>
</evidence>
<feature type="active site" evidence="10 11">
    <location>
        <position position="117"/>
    </location>
</feature>
<evidence type="ECO:0000256" key="4">
    <source>
        <dbReference type="ARBA" id="ARBA00022490"/>
    </source>
</evidence>
<dbReference type="UniPathway" id="UPA00059">
    <property type="reaction ID" value="UER00104"/>
</dbReference>
<feature type="binding site" evidence="10">
    <location>
        <position position="88"/>
    </location>
    <ligand>
        <name>Mg(2+)</name>
        <dbReference type="ChEBI" id="CHEBI:18420"/>
    </ligand>
</feature>
<accession>A0A094JL64</accession>
<keyword evidence="14" id="KW-1185">Reference proteome</keyword>
<dbReference type="Proteomes" id="UP000029264">
    <property type="component" value="Unassembled WGS sequence"/>
</dbReference>
<keyword evidence="8 10" id="KW-0414">Isoprene biosynthesis</keyword>
<dbReference type="NCBIfam" id="TIGR02150">
    <property type="entry name" value="IPP_isom_1"/>
    <property type="match status" value="1"/>
</dbReference>
<dbReference type="HAMAP" id="MF_00202">
    <property type="entry name" value="Idi"/>
    <property type="match status" value="1"/>
</dbReference>
<evidence type="ECO:0000259" key="12">
    <source>
        <dbReference type="PROSITE" id="PS51462"/>
    </source>
</evidence>
<evidence type="ECO:0000256" key="10">
    <source>
        <dbReference type="HAMAP-Rule" id="MF_00202"/>
    </source>
</evidence>
<dbReference type="GO" id="GO:0046872">
    <property type="term" value="F:metal ion binding"/>
    <property type="evidence" value="ECO:0007669"/>
    <property type="project" value="UniProtKB-KW"/>
</dbReference>
<comment type="similarity">
    <text evidence="2 10">Belongs to the IPP isomerase type 1 family.</text>
</comment>
<dbReference type="GO" id="GO:0005737">
    <property type="term" value="C:cytoplasm"/>
    <property type="evidence" value="ECO:0007669"/>
    <property type="project" value="UniProtKB-SubCell"/>
</dbReference>
<dbReference type="SUPFAM" id="SSF55811">
    <property type="entry name" value="Nudix"/>
    <property type="match status" value="1"/>
</dbReference>